<dbReference type="Gene3D" id="1.10.3730.20">
    <property type="match status" value="1"/>
</dbReference>
<keyword evidence="1" id="KW-1133">Transmembrane helix</keyword>
<feature type="transmembrane region" description="Helical" evidence="1">
    <location>
        <begin position="116"/>
        <end position="132"/>
    </location>
</feature>
<proteinExistence type="evidence at transcript level"/>
<evidence type="ECO:0000313" key="3">
    <source>
        <dbReference type="EMBL" id="JAA71843.1"/>
    </source>
</evidence>
<dbReference type="AlphaFoldDB" id="A0A0K8RLS5"/>
<sequence length="159" mass="17680">MKGMTFSLLSGLLAALASLCGKFSMAGGETAYLCEIVSSHWLSKISSHYFCENVITGIRVIFFVLMIACNAVMWTIFTKALRLCTTTLEATVTNTASNFFFTAIFGQTLFGEQLTFLWWLGTLFILLGLLLMHRGSLEEKSNLAVPQHSRSPPKRYKCS</sequence>
<organism evidence="3">
    <name type="scientific">Ixodes ricinus</name>
    <name type="common">Common tick</name>
    <name type="synonym">Acarus ricinus</name>
    <dbReference type="NCBI Taxonomy" id="34613"/>
    <lineage>
        <taxon>Eukaryota</taxon>
        <taxon>Metazoa</taxon>
        <taxon>Ecdysozoa</taxon>
        <taxon>Arthropoda</taxon>
        <taxon>Chelicerata</taxon>
        <taxon>Arachnida</taxon>
        <taxon>Acari</taxon>
        <taxon>Parasitiformes</taxon>
        <taxon>Ixodida</taxon>
        <taxon>Ixodoidea</taxon>
        <taxon>Ixodidae</taxon>
        <taxon>Ixodinae</taxon>
        <taxon>Ixodes</taxon>
    </lineage>
</organism>
<evidence type="ECO:0000256" key="2">
    <source>
        <dbReference type="SAM" id="SignalP"/>
    </source>
</evidence>
<name>A0A0K8RLS5_IXORI</name>
<keyword evidence="1" id="KW-0472">Membrane</keyword>
<dbReference type="EMBL" id="GADI01001965">
    <property type="protein sequence ID" value="JAA71843.1"/>
    <property type="molecule type" value="mRNA"/>
</dbReference>
<keyword evidence="2" id="KW-0732">Signal</keyword>
<feature type="chain" id="PRO_5005518262" evidence="2">
    <location>
        <begin position="22"/>
        <end position="159"/>
    </location>
</feature>
<dbReference type="SUPFAM" id="SSF103481">
    <property type="entry name" value="Multidrug resistance efflux transporter EmrE"/>
    <property type="match status" value="1"/>
</dbReference>
<dbReference type="InterPro" id="IPR039632">
    <property type="entry name" value="TMEM42"/>
</dbReference>
<feature type="signal peptide" evidence="2">
    <location>
        <begin position="1"/>
        <end position="21"/>
    </location>
</feature>
<dbReference type="PANTHER" id="PTHR31965">
    <property type="entry name" value="TRANSMEMBRANE PROTEIN 42"/>
    <property type="match status" value="1"/>
</dbReference>
<reference evidence="3" key="1">
    <citation type="submission" date="2012-12" db="EMBL/GenBank/DDBJ databases">
        <title>Identification and characterization of a phenylalanine ammonia-lyase gene family in Isatis indigotica Fort.</title>
        <authorList>
            <person name="Liu Q."/>
            <person name="Chen J."/>
            <person name="Zhou X."/>
            <person name="Di P."/>
            <person name="Xiao Y."/>
            <person name="Xuan H."/>
            <person name="Zhang L."/>
            <person name="Chen W."/>
        </authorList>
    </citation>
    <scope>NUCLEOTIDE SEQUENCE</scope>
    <source>
        <tissue evidence="3">Salivary gland</tissue>
    </source>
</reference>
<dbReference type="PANTHER" id="PTHR31965:SF1">
    <property type="entry name" value="TRANSMEMBRANE PROTEIN 42"/>
    <property type="match status" value="1"/>
</dbReference>
<accession>A0A0K8RLS5</accession>
<protein>
    <submittedName>
        <fullName evidence="3">Putative permeases of the drug/metabolite transporter</fullName>
    </submittedName>
</protein>
<dbReference type="InterPro" id="IPR037185">
    <property type="entry name" value="EmrE-like"/>
</dbReference>
<feature type="transmembrane region" description="Helical" evidence="1">
    <location>
        <begin position="55"/>
        <end position="76"/>
    </location>
</feature>
<evidence type="ECO:0000256" key="1">
    <source>
        <dbReference type="SAM" id="Phobius"/>
    </source>
</evidence>
<keyword evidence="1" id="KW-0812">Transmembrane</keyword>